<protein>
    <recommendedName>
        <fullName evidence="2">Methyltransferase domain-containing protein</fullName>
    </recommendedName>
</protein>
<accession>A0A3B1DRH4</accession>
<proteinExistence type="predicted"/>
<name>A0A3B1DRH4_9ZZZZ</name>
<dbReference type="AlphaFoldDB" id="A0A3B1DRH4"/>
<gene>
    <name evidence="3" type="ORF">MNBD_NITROSPIRAE02-1055</name>
</gene>
<dbReference type="InterPro" id="IPR029063">
    <property type="entry name" value="SAM-dependent_MTases_sf"/>
</dbReference>
<dbReference type="CDD" id="cd02440">
    <property type="entry name" value="AdoMet_MTases"/>
    <property type="match status" value="1"/>
</dbReference>
<dbReference type="InterPro" id="IPR041698">
    <property type="entry name" value="Methyltransf_25"/>
</dbReference>
<dbReference type="EMBL" id="UOGH01000202">
    <property type="protein sequence ID" value="VAX31297.1"/>
    <property type="molecule type" value="Genomic_DNA"/>
</dbReference>
<feature type="domain" description="Methyltransferase" evidence="2">
    <location>
        <begin position="43"/>
        <end position="137"/>
    </location>
</feature>
<keyword evidence="1" id="KW-0808">Transferase</keyword>
<organism evidence="3">
    <name type="scientific">hydrothermal vent metagenome</name>
    <dbReference type="NCBI Taxonomy" id="652676"/>
    <lineage>
        <taxon>unclassified sequences</taxon>
        <taxon>metagenomes</taxon>
        <taxon>ecological metagenomes</taxon>
    </lineage>
</organism>
<evidence type="ECO:0000259" key="2">
    <source>
        <dbReference type="Pfam" id="PF13649"/>
    </source>
</evidence>
<sequence length="206" mass="23157">MNRKPTDFDERYRKGDLPWDTGRHDKNLELVIREEQIAPCPALELGAGTGSDAIWLAQQGFKVTALDMSPTAIGIARKKAAAAGVEVEFIVADILRDEIPFGPFDFVFDRGCFHTFDLPEERSHLAEIIWRHLNPGGYWFSLIASTDGPERESGPPRRSALDIVSAVESRFEIISLKTTSFDSKLPEAPRSWACLMRKRDKIPTNE</sequence>
<dbReference type="Gene3D" id="3.40.50.150">
    <property type="entry name" value="Vaccinia Virus protein VP39"/>
    <property type="match status" value="1"/>
</dbReference>
<reference evidence="3" key="1">
    <citation type="submission" date="2018-06" db="EMBL/GenBank/DDBJ databases">
        <authorList>
            <person name="Zhirakovskaya E."/>
        </authorList>
    </citation>
    <scope>NUCLEOTIDE SEQUENCE</scope>
</reference>
<dbReference type="GO" id="GO:0016740">
    <property type="term" value="F:transferase activity"/>
    <property type="evidence" value="ECO:0007669"/>
    <property type="project" value="UniProtKB-KW"/>
</dbReference>
<dbReference type="PANTHER" id="PTHR43861">
    <property type="entry name" value="TRANS-ACONITATE 2-METHYLTRANSFERASE-RELATED"/>
    <property type="match status" value="1"/>
</dbReference>
<evidence type="ECO:0000256" key="1">
    <source>
        <dbReference type="ARBA" id="ARBA00022679"/>
    </source>
</evidence>
<evidence type="ECO:0000313" key="3">
    <source>
        <dbReference type="EMBL" id="VAX31297.1"/>
    </source>
</evidence>
<dbReference type="SUPFAM" id="SSF53335">
    <property type="entry name" value="S-adenosyl-L-methionine-dependent methyltransferases"/>
    <property type="match status" value="1"/>
</dbReference>
<dbReference type="Pfam" id="PF13649">
    <property type="entry name" value="Methyltransf_25"/>
    <property type="match status" value="1"/>
</dbReference>